<evidence type="ECO:0000313" key="1">
    <source>
        <dbReference type="EMBL" id="CAD8045075.1"/>
    </source>
</evidence>
<protein>
    <submittedName>
        <fullName evidence="1">Uncharacterized protein</fullName>
    </submittedName>
</protein>
<dbReference type="EMBL" id="CAJJDM010000006">
    <property type="protein sequence ID" value="CAD8045075.1"/>
    <property type="molecule type" value="Genomic_DNA"/>
</dbReference>
<comment type="caution">
    <text evidence="1">The sequence shown here is derived from an EMBL/GenBank/DDBJ whole genome shotgun (WGS) entry which is preliminary data.</text>
</comment>
<dbReference type="Proteomes" id="UP000688137">
    <property type="component" value="Unassembled WGS sequence"/>
</dbReference>
<accession>A0A8S1JSP5</accession>
<proteinExistence type="predicted"/>
<organism evidence="1 2">
    <name type="scientific">Paramecium primaurelia</name>
    <dbReference type="NCBI Taxonomy" id="5886"/>
    <lineage>
        <taxon>Eukaryota</taxon>
        <taxon>Sar</taxon>
        <taxon>Alveolata</taxon>
        <taxon>Ciliophora</taxon>
        <taxon>Intramacronucleata</taxon>
        <taxon>Oligohymenophorea</taxon>
        <taxon>Peniculida</taxon>
        <taxon>Parameciidae</taxon>
        <taxon>Paramecium</taxon>
    </lineage>
</organism>
<evidence type="ECO:0000313" key="2">
    <source>
        <dbReference type="Proteomes" id="UP000688137"/>
    </source>
</evidence>
<name>A0A8S1JSP5_PARPR</name>
<keyword evidence="2" id="KW-1185">Reference proteome</keyword>
<gene>
    <name evidence="1" type="ORF">PPRIM_AZ9-3.1.T0090100</name>
</gene>
<reference evidence="1" key="1">
    <citation type="submission" date="2021-01" db="EMBL/GenBank/DDBJ databases">
        <authorList>
            <consortium name="Genoscope - CEA"/>
            <person name="William W."/>
        </authorList>
    </citation>
    <scope>NUCLEOTIDE SEQUENCE</scope>
</reference>
<dbReference type="AlphaFoldDB" id="A0A8S1JSP5"/>
<sequence length="219" mass="25215">MNNNFGSHFHLKTDLPILPQSEVFIRQYSQENDAICNNHARTYSLGIEKVSSNKFNTISQIDTGKHELNLASPLILNQQTGSEFQINVDNIIQFNQQSLTFMNSNYATNNFIKLGSNNELLQNEDDVRPFTPPQEEHNFEINNLNDVMQSPRKSCKFKAAGNLVLGIRRLQQNVVEQITSSVLFIDIRNNFMKNLTQVHVKLPKIFIKFILFKNKKNSK</sequence>